<dbReference type="Proteomes" id="UP000694557">
    <property type="component" value="Unassembled WGS sequence"/>
</dbReference>
<proteinExistence type="predicted"/>
<feature type="signal peptide" evidence="1">
    <location>
        <begin position="1"/>
        <end position="19"/>
    </location>
</feature>
<dbReference type="Gene3D" id="2.40.50.40">
    <property type="match status" value="1"/>
</dbReference>
<protein>
    <recommendedName>
        <fullName evidence="4">Chemokine interleukin-8-like domain-containing protein</fullName>
    </recommendedName>
</protein>
<name>A0A8C7JFC9_ONCKI</name>
<sequence length="97" mass="11014">MRTATLILFCATVFGAGLAHSPGGGSEKCQCREMQSVRIKHIQKLQGYPKTLFCGKTELMGVLQMYKICIIIFNTLCVERKYSEVRLNILFFFEVSQ</sequence>
<keyword evidence="3" id="KW-1185">Reference proteome</keyword>
<feature type="chain" id="PRO_5034607976" description="Chemokine interleukin-8-like domain-containing protein" evidence="1">
    <location>
        <begin position="20"/>
        <end position="97"/>
    </location>
</feature>
<evidence type="ECO:0008006" key="4">
    <source>
        <dbReference type="Google" id="ProtNLM"/>
    </source>
</evidence>
<reference evidence="2" key="1">
    <citation type="submission" date="2025-08" db="UniProtKB">
        <authorList>
            <consortium name="Ensembl"/>
        </authorList>
    </citation>
    <scope>IDENTIFICATION</scope>
</reference>
<accession>A0A8C7JFC9</accession>
<organism evidence="2 3">
    <name type="scientific">Oncorhynchus kisutch</name>
    <name type="common">Coho salmon</name>
    <name type="synonym">Salmo kisutch</name>
    <dbReference type="NCBI Taxonomy" id="8019"/>
    <lineage>
        <taxon>Eukaryota</taxon>
        <taxon>Metazoa</taxon>
        <taxon>Chordata</taxon>
        <taxon>Craniata</taxon>
        <taxon>Vertebrata</taxon>
        <taxon>Euteleostomi</taxon>
        <taxon>Actinopterygii</taxon>
        <taxon>Neopterygii</taxon>
        <taxon>Teleostei</taxon>
        <taxon>Protacanthopterygii</taxon>
        <taxon>Salmoniformes</taxon>
        <taxon>Salmonidae</taxon>
        <taxon>Salmoninae</taxon>
        <taxon>Oncorhynchus</taxon>
    </lineage>
</organism>
<dbReference type="AlphaFoldDB" id="A0A8C7JFC9"/>
<evidence type="ECO:0000313" key="2">
    <source>
        <dbReference type="Ensembl" id="ENSOKIP00005086787.1"/>
    </source>
</evidence>
<keyword evidence="1" id="KW-0732">Signal</keyword>
<reference evidence="2" key="2">
    <citation type="submission" date="2025-09" db="UniProtKB">
        <authorList>
            <consortium name="Ensembl"/>
        </authorList>
    </citation>
    <scope>IDENTIFICATION</scope>
</reference>
<dbReference type="Ensembl" id="ENSOKIT00005092814.1">
    <property type="protein sequence ID" value="ENSOKIP00005086787.1"/>
    <property type="gene ID" value="ENSOKIG00005037864.1"/>
</dbReference>
<dbReference type="GeneTree" id="ENSGT01080000257489"/>
<evidence type="ECO:0000313" key="3">
    <source>
        <dbReference type="Proteomes" id="UP000694557"/>
    </source>
</evidence>
<evidence type="ECO:0000256" key="1">
    <source>
        <dbReference type="SAM" id="SignalP"/>
    </source>
</evidence>